<comment type="caution">
    <text evidence="1">The sequence shown here is derived from an EMBL/GenBank/DDBJ whole genome shotgun (WGS) entry which is preliminary data.</text>
</comment>
<keyword evidence="2" id="KW-1185">Reference proteome</keyword>
<dbReference type="EMBL" id="JAANER010000008">
    <property type="protein sequence ID" value="KAG9186981.1"/>
    <property type="molecule type" value="Genomic_DNA"/>
</dbReference>
<sequence>MYCRHVSLREHHKLVQTWSPLANDASLLKDNYGYKVHDIADMHTIATNKIPFTALKVVRATTIALDEIATSHTTFTPLKILSSKEDLSGTLCGAAVVEIL</sequence>
<gene>
    <name evidence="1" type="ORF">G6011_10089</name>
</gene>
<proteinExistence type="predicted"/>
<organism evidence="1 2">
    <name type="scientific">Alternaria panax</name>
    <dbReference type="NCBI Taxonomy" id="48097"/>
    <lineage>
        <taxon>Eukaryota</taxon>
        <taxon>Fungi</taxon>
        <taxon>Dikarya</taxon>
        <taxon>Ascomycota</taxon>
        <taxon>Pezizomycotina</taxon>
        <taxon>Dothideomycetes</taxon>
        <taxon>Pleosporomycetidae</taxon>
        <taxon>Pleosporales</taxon>
        <taxon>Pleosporineae</taxon>
        <taxon>Pleosporaceae</taxon>
        <taxon>Alternaria</taxon>
        <taxon>Alternaria sect. Panax</taxon>
    </lineage>
</organism>
<protein>
    <submittedName>
        <fullName evidence="1">Uncharacterized protein</fullName>
    </submittedName>
</protein>
<name>A0AAD4FCB0_9PLEO</name>
<evidence type="ECO:0000313" key="2">
    <source>
        <dbReference type="Proteomes" id="UP001199106"/>
    </source>
</evidence>
<reference evidence="1" key="1">
    <citation type="submission" date="2021-07" db="EMBL/GenBank/DDBJ databases">
        <title>Genome Resource of American Ginseng Black Spot Pathogen Alternaria panax.</title>
        <authorList>
            <person name="Qiu C."/>
            <person name="Wang W."/>
            <person name="Liu Z."/>
        </authorList>
    </citation>
    <scope>NUCLEOTIDE SEQUENCE</scope>
    <source>
        <strain evidence="1">BNCC115425</strain>
    </source>
</reference>
<dbReference type="Proteomes" id="UP001199106">
    <property type="component" value="Unassembled WGS sequence"/>
</dbReference>
<evidence type="ECO:0000313" key="1">
    <source>
        <dbReference type="EMBL" id="KAG9186981.1"/>
    </source>
</evidence>
<dbReference type="AlphaFoldDB" id="A0AAD4FCB0"/>
<accession>A0AAD4FCB0</accession>